<protein>
    <submittedName>
        <fullName evidence="3">Hemerythrin-like domain-containing protein</fullName>
    </submittedName>
</protein>
<feature type="compositionally biased region" description="Basic and acidic residues" evidence="1">
    <location>
        <begin position="178"/>
        <end position="190"/>
    </location>
</feature>
<dbReference type="EMBL" id="JAAOYM010000001">
    <property type="protein sequence ID" value="NIJ11431.1"/>
    <property type="molecule type" value="Genomic_DNA"/>
</dbReference>
<gene>
    <name evidence="3" type="ORF">FHU38_001775</name>
</gene>
<organism evidence="3 4">
    <name type="scientific">Saccharomonospora amisosensis</name>
    <dbReference type="NCBI Taxonomy" id="1128677"/>
    <lineage>
        <taxon>Bacteria</taxon>
        <taxon>Bacillati</taxon>
        <taxon>Actinomycetota</taxon>
        <taxon>Actinomycetes</taxon>
        <taxon>Pseudonocardiales</taxon>
        <taxon>Pseudonocardiaceae</taxon>
        <taxon>Saccharomonospora</taxon>
    </lineage>
</organism>
<accession>A0A7X5UNY9</accession>
<dbReference type="Proteomes" id="UP000545493">
    <property type="component" value="Unassembled WGS sequence"/>
</dbReference>
<evidence type="ECO:0000256" key="1">
    <source>
        <dbReference type="SAM" id="MobiDB-lite"/>
    </source>
</evidence>
<keyword evidence="4" id="KW-1185">Reference proteome</keyword>
<proteinExistence type="predicted"/>
<evidence type="ECO:0000259" key="2">
    <source>
        <dbReference type="Pfam" id="PF01814"/>
    </source>
</evidence>
<evidence type="ECO:0000313" key="3">
    <source>
        <dbReference type="EMBL" id="NIJ11431.1"/>
    </source>
</evidence>
<feature type="domain" description="Hemerythrin-like" evidence="2">
    <location>
        <begin position="3"/>
        <end position="128"/>
    </location>
</feature>
<dbReference type="PANTHER" id="PTHR35585:SF1">
    <property type="entry name" value="HHE DOMAIN PROTEIN (AFU_ORTHOLOGUE AFUA_4G00730)"/>
    <property type="match status" value="1"/>
</dbReference>
<dbReference type="InterPro" id="IPR012312">
    <property type="entry name" value="Hemerythrin-like"/>
</dbReference>
<feature type="region of interest" description="Disordered" evidence="1">
    <location>
        <begin position="144"/>
        <end position="190"/>
    </location>
</feature>
<dbReference type="RefSeq" id="WP_167168754.1">
    <property type="nucleotide sequence ID" value="NZ_JAAOYM010000001.1"/>
</dbReference>
<evidence type="ECO:0000313" key="4">
    <source>
        <dbReference type="Proteomes" id="UP000545493"/>
    </source>
</evidence>
<name>A0A7X5UNY9_9PSEU</name>
<comment type="caution">
    <text evidence="3">The sequence shown here is derived from an EMBL/GenBank/DDBJ whole genome shotgun (WGS) entry which is preliminary data.</text>
</comment>
<reference evidence="3 4" key="1">
    <citation type="submission" date="2020-03" db="EMBL/GenBank/DDBJ databases">
        <title>Sequencing the genomes of 1000 actinobacteria strains.</title>
        <authorList>
            <person name="Klenk H.-P."/>
        </authorList>
    </citation>
    <scope>NUCLEOTIDE SEQUENCE [LARGE SCALE GENOMIC DNA]</scope>
    <source>
        <strain evidence="3 4">DSM 45685</strain>
    </source>
</reference>
<dbReference type="Pfam" id="PF01814">
    <property type="entry name" value="Hemerythrin"/>
    <property type="match status" value="1"/>
</dbReference>
<dbReference type="PANTHER" id="PTHR35585">
    <property type="entry name" value="HHE DOMAIN PROTEIN (AFU_ORTHOLOGUE AFUA_4G00730)"/>
    <property type="match status" value="1"/>
</dbReference>
<dbReference type="Gene3D" id="1.20.120.520">
    <property type="entry name" value="nmb1532 protein domain like"/>
    <property type="match status" value="1"/>
</dbReference>
<dbReference type="AlphaFoldDB" id="A0A7X5UNY9"/>
<sequence length="190" mass="21134">MDAIELLREDHENVLAMLRRLEETPTADTGASDEALQARDHLVTELVVAESQHEAVEEQFFWPMVRDSVPGGDELASQALEQESSAKGVLDALEKTPPTDPRFEELIEQVIRDGREHIEFEQDRVWPRVRQTLSEDQLEELGDKMAKAKRGAPTRPHPATPSTPGAQKSAGPVAAMFDKLRDAMSGRRSG</sequence>